<feature type="transmembrane region" description="Helical" evidence="1">
    <location>
        <begin position="123"/>
        <end position="146"/>
    </location>
</feature>
<keyword evidence="3" id="KW-1185">Reference proteome</keyword>
<name>A0AAD4DH29_9FUNG</name>
<reference evidence="2" key="1">
    <citation type="journal article" date="2020" name="Fungal Divers.">
        <title>Resolving the Mortierellaceae phylogeny through synthesis of multi-gene phylogenetics and phylogenomics.</title>
        <authorList>
            <person name="Vandepol N."/>
            <person name="Liber J."/>
            <person name="Desiro A."/>
            <person name="Na H."/>
            <person name="Kennedy M."/>
            <person name="Barry K."/>
            <person name="Grigoriev I.V."/>
            <person name="Miller A.N."/>
            <person name="O'Donnell K."/>
            <person name="Stajich J.E."/>
            <person name="Bonito G."/>
        </authorList>
    </citation>
    <scope>NUCLEOTIDE SEQUENCE</scope>
    <source>
        <strain evidence="2">NRRL 28262</strain>
    </source>
</reference>
<feature type="transmembrane region" description="Helical" evidence="1">
    <location>
        <begin position="41"/>
        <end position="62"/>
    </location>
</feature>
<keyword evidence="1" id="KW-0812">Transmembrane</keyword>
<proteinExistence type="predicted"/>
<organism evidence="2 3">
    <name type="scientific">Linnemannia exigua</name>
    <dbReference type="NCBI Taxonomy" id="604196"/>
    <lineage>
        <taxon>Eukaryota</taxon>
        <taxon>Fungi</taxon>
        <taxon>Fungi incertae sedis</taxon>
        <taxon>Mucoromycota</taxon>
        <taxon>Mortierellomycotina</taxon>
        <taxon>Mortierellomycetes</taxon>
        <taxon>Mortierellales</taxon>
        <taxon>Mortierellaceae</taxon>
        <taxon>Linnemannia</taxon>
    </lineage>
</organism>
<gene>
    <name evidence="2" type="ORF">BGZ95_004837</name>
</gene>
<keyword evidence="1" id="KW-1133">Transmembrane helix</keyword>
<feature type="transmembrane region" description="Helical" evidence="1">
    <location>
        <begin position="74"/>
        <end position="92"/>
    </location>
</feature>
<evidence type="ECO:0000256" key="1">
    <source>
        <dbReference type="SAM" id="Phobius"/>
    </source>
</evidence>
<sequence length="296" mass="33704">MSTIALRRIRIWLLLLTTLCVILVIAQYAYAAVRLGTLLKLVWQDWGAIISIVILFFSYIYTLKGQPHPRLHKYLCAFLIFIPTIMILYINFDYLARYLKSTSLQPERRFVCPASNANCLLHWSMLFVSIIMAAFVLIEVGMTLAWGPLEKVHQYGVAHGYAQNANVVIVSPDQPQQQLHYPQQQQGYYPQHQQAPIPMQCQQQQLYQYQQPVALDPNPPYQQQATQFYKQQAPPPLLPQQQQYQYPAVLVTSSVPGAVAYPQSPIATSRGYQQQPLPPVLPVSSNSQYVPITASQ</sequence>
<dbReference type="AlphaFoldDB" id="A0AAD4DH29"/>
<dbReference type="Proteomes" id="UP001194580">
    <property type="component" value="Unassembled WGS sequence"/>
</dbReference>
<evidence type="ECO:0000313" key="3">
    <source>
        <dbReference type="Proteomes" id="UP001194580"/>
    </source>
</evidence>
<comment type="caution">
    <text evidence="2">The sequence shown here is derived from an EMBL/GenBank/DDBJ whole genome shotgun (WGS) entry which is preliminary data.</text>
</comment>
<protein>
    <submittedName>
        <fullName evidence="2">Uncharacterized protein</fullName>
    </submittedName>
</protein>
<keyword evidence="1" id="KW-0472">Membrane</keyword>
<evidence type="ECO:0000313" key="2">
    <source>
        <dbReference type="EMBL" id="KAG0278037.1"/>
    </source>
</evidence>
<accession>A0AAD4DH29</accession>
<dbReference type="EMBL" id="JAAAIL010000225">
    <property type="protein sequence ID" value="KAG0278037.1"/>
    <property type="molecule type" value="Genomic_DNA"/>
</dbReference>